<name>N8WPX2_9GAMM</name>
<dbReference type="HOGENOM" id="CLU_3371542_0_0_6"/>
<proteinExistence type="predicted"/>
<accession>N8WPX2</accession>
<gene>
    <name evidence="1" type="ORF">F965_01109</name>
</gene>
<dbReference type="EMBL" id="APPI01000012">
    <property type="protein sequence ID" value="ENV14001.1"/>
    <property type="molecule type" value="Genomic_DNA"/>
</dbReference>
<organism evidence="1 2">
    <name type="scientific">Acinetobacter schindleri NIPH 900</name>
    <dbReference type="NCBI Taxonomy" id="1217675"/>
    <lineage>
        <taxon>Bacteria</taxon>
        <taxon>Pseudomonadati</taxon>
        <taxon>Pseudomonadota</taxon>
        <taxon>Gammaproteobacteria</taxon>
        <taxon>Moraxellales</taxon>
        <taxon>Moraxellaceae</taxon>
        <taxon>Acinetobacter</taxon>
    </lineage>
</organism>
<sequence length="34" mass="4120">MHQNKTNGLDHENKKHTICYKYKISSFINNNREL</sequence>
<protein>
    <submittedName>
        <fullName evidence="1">Uncharacterized protein</fullName>
    </submittedName>
</protein>
<comment type="caution">
    <text evidence="1">The sequence shown here is derived from an EMBL/GenBank/DDBJ whole genome shotgun (WGS) entry which is preliminary data.</text>
</comment>
<dbReference type="Proteomes" id="UP000018438">
    <property type="component" value="Unassembled WGS sequence"/>
</dbReference>
<dbReference type="AlphaFoldDB" id="N8WPX2"/>
<evidence type="ECO:0000313" key="2">
    <source>
        <dbReference type="Proteomes" id="UP000018438"/>
    </source>
</evidence>
<keyword evidence="2" id="KW-1185">Reference proteome</keyword>
<reference evidence="1 2" key="1">
    <citation type="submission" date="2013-02" db="EMBL/GenBank/DDBJ databases">
        <title>The Genome Sequence of Acinetobacter schindleri NIPH 900.</title>
        <authorList>
            <consortium name="The Broad Institute Genome Sequencing Platform"/>
            <consortium name="The Broad Institute Genome Sequencing Center for Infectious Disease"/>
            <person name="Cerqueira G."/>
            <person name="Feldgarden M."/>
            <person name="Courvalin P."/>
            <person name="Perichon B."/>
            <person name="Grillot-Courvalin C."/>
            <person name="Clermont D."/>
            <person name="Rocha E."/>
            <person name="Yoon E.-J."/>
            <person name="Nemec A."/>
            <person name="Walker B."/>
            <person name="Young S.K."/>
            <person name="Zeng Q."/>
            <person name="Gargeya S."/>
            <person name="Fitzgerald M."/>
            <person name="Haas B."/>
            <person name="Abouelleil A."/>
            <person name="Alvarado L."/>
            <person name="Arachchi H.M."/>
            <person name="Berlin A.M."/>
            <person name="Chapman S.B."/>
            <person name="Dewar J."/>
            <person name="Goldberg J."/>
            <person name="Griggs A."/>
            <person name="Gujja S."/>
            <person name="Hansen M."/>
            <person name="Howarth C."/>
            <person name="Imamovic A."/>
            <person name="Larimer J."/>
            <person name="McCowan C."/>
            <person name="Murphy C."/>
            <person name="Neiman D."/>
            <person name="Pearson M."/>
            <person name="Priest M."/>
            <person name="Roberts A."/>
            <person name="Saif S."/>
            <person name="Shea T."/>
            <person name="Sisk P."/>
            <person name="Sykes S."/>
            <person name="Wortman J."/>
            <person name="Nusbaum C."/>
            <person name="Birren B."/>
        </authorList>
    </citation>
    <scope>NUCLEOTIDE SEQUENCE [LARGE SCALE GENOMIC DNA]</scope>
    <source>
        <strain evidence="1 2">NIPH 900</strain>
    </source>
</reference>
<evidence type="ECO:0000313" key="1">
    <source>
        <dbReference type="EMBL" id="ENV14001.1"/>
    </source>
</evidence>